<dbReference type="InterPro" id="IPR001841">
    <property type="entry name" value="Znf_RING"/>
</dbReference>
<dbReference type="EMBL" id="CAMXCT010005691">
    <property type="protein sequence ID" value="CAI4013062.1"/>
    <property type="molecule type" value="Genomic_DNA"/>
</dbReference>
<dbReference type="Gene3D" id="3.30.40.10">
    <property type="entry name" value="Zinc/RING finger domain, C3HC4 (zinc finger)"/>
    <property type="match status" value="1"/>
</dbReference>
<evidence type="ECO:0000256" key="1">
    <source>
        <dbReference type="ARBA" id="ARBA00022723"/>
    </source>
</evidence>
<keyword evidence="1" id="KW-0479">Metal-binding</keyword>
<feature type="region of interest" description="Disordered" evidence="5">
    <location>
        <begin position="1"/>
        <end position="38"/>
    </location>
</feature>
<dbReference type="EMBL" id="CAMXCT020005691">
    <property type="protein sequence ID" value="CAL1166437.1"/>
    <property type="molecule type" value="Genomic_DNA"/>
</dbReference>
<comment type="caution">
    <text evidence="7">The sequence shown here is derived from an EMBL/GenBank/DDBJ whole genome shotgun (WGS) entry which is preliminary data.</text>
</comment>
<dbReference type="SUPFAM" id="SSF57850">
    <property type="entry name" value="RING/U-box"/>
    <property type="match status" value="1"/>
</dbReference>
<dbReference type="PANTHER" id="PTHR45931">
    <property type="entry name" value="SI:CH211-59O9.10"/>
    <property type="match status" value="1"/>
</dbReference>
<evidence type="ECO:0000313" key="8">
    <source>
        <dbReference type="EMBL" id="CAL1166437.1"/>
    </source>
</evidence>
<keyword evidence="2 4" id="KW-0863">Zinc-finger</keyword>
<sequence>MGSSSSRSSFETTGHSSSSSRGPPQNPEDARREQERQDEQLARRLMMEEMASLSLAGPQQIPEAPSPMMLRALCPSCGCANTFSPPEMREARLRCSSCEFQFQAAMPRELLQRNQPRARPGLQLCRNCGTLNSFPAAVPGQAQQVSCGRCGHVSEVESRELRHGNGLRNNQAAGLLAALLADPRLLSDQRNLHDGPVVRIPIDGQRQAVPLALLAAIMARAEADKSNPARGGDIANLPTRRLENTNHLGEQTKCLICLEEFADGDELKTLPCLHFYHQRCVDQWLRTDNSCPVCKHPIGEDIMPVG</sequence>
<proteinExistence type="predicted"/>
<evidence type="ECO:0000256" key="5">
    <source>
        <dbReference type="SAM" id="MobiDB-lite"/>
    </source>
</evidence>
<evidence type="ECO:0000313" key="9">
    <source>
        <dbReference type="EMBL" id="CAL4800374.1"/>
    </source>
</evidence>
<feature type="compositionally biased region" description="Low complexity" evidence="5">
    <location>
        <begin position="1"/>
        <end position="21"/>
    </location>
</feature>
<evidence type="ECO:0000256" key="4">
    <source>
        <dbReference type="PROSITE-ProRule" id="PRU00175"/>
    </source>
</evidence>
<gene>
    <name evidence="7" type="ORF">C1SCF055_LOCUS38067</name>
</gene>
<dbReference type="SMART" id="SM00184">
    <property type="entry name" value="RING"/>
    <property type="match status" value="1"/>
</dbReference>
<feature type="compositionally biased region" description="Basic and acidic residues" evidence="5">
    <location>
        <begin position="28"/>
        <end position="38"/>
    </location>
</feature>
<feature type="domain" description="RING-type" evidence="6">
    <location>
        <begin position="254"/>
        <end position="295"/>
    </location>
</feature>
<keyword evidence="3" id="KW-0862">Zinc</keyword>
<name>A0A9P1GK01_9DINO</name>
<evidence type="ECO:0000313" key="7">
    <source>
        <dbReference type="EMBL" id="CAI4013062.1"/>
    </source>
</evidence>
<dbReference type="GO" id="GO:0061630">
    <property type="term" value="F:ubiquitin protein ligase activity"/>
    <property type="evidence" value="ECO:0007669"/>
    <property type="project" value="TreeGrafter"/>
</dbReference>
<dbReference type="SMART" id="SM00744">
    <property type="entry name" value="RINGv"/>
    <property type="match status" value="1"/>
</dbReference>
<dbReference type="Proteomes" id="UP001152797">
    <property type="component" value="Unassembled WGS sequence"/>
</dbReference>
<dbReference type="GO" id="GO:0008270">
    <property type="term" value="F:zinc ion binding"/>
    <property type="evidence" value="ECO:0007669"/>
    <property type="project" value="UniProtKB-KW"/>
</dbReference>
<dbReference type="AlphaFoldDB" id="A0A9P1GK01"/>
<organism evidence="7">
    <name type="scientific">Cladocopium goreaui</name>
    <dbReference type="NCBI Taxonomy" id="2562237"/>
    <lineage>
        <taxon>Eukaryota</taxon>
        <taxon>Sar</taxon>
        <taxon>Alveolata</taxon>
        <taxon>Dinophyceae</taxon>
        <taxon>Suessiales</taxon>
        <taxon>Symbiodiniaceae</taxon>
        <taxon>Cladocopium</taxon>
    </lineage>
</organism>
<dbReference type="Pfam" id="PF13639">
    <property type="entry name" value="zf-RING_2"/>
    <property type="match status" value="1"/>
</dbReference>
<reference evidence="8" key="2">
    <citation type="submission" date="2024-04" db="EMBL/GenBank/DDBJ databases">
        <authorList>
            <person name="Chen Y."/>
            <person name="Shah S."/>
            <person name="Dougan E. K."/>
            <person name="Thang M."/>
            <person name="Chan C."/>
        </authorList>
    </citation>
    <scope>NUCLEOTIDE SEQUENCE [LARGE SCALE GENOMIC DNA]</scope>
</reference>
<dbReference type="InterPro" id="IPR051834">
    <property type="entry name" value="RING_finger_E3_ligase"/>
</dbReference>
<dbReference type="InterPro" id="IPR011016">
    <property type="entry name" value="Znf_RING-CH"/>
</dbReference>
<protein>
    <submittedName>
        <fullName evidence="9">RING-type E3 ubiquitin transferase</fullName>
    </submittedName>
</protein>
<accession>A0A9P1GK01</accession>
<dbReference type="GO" id="GO:0006511">
    <property type="term" value="P:ubiquitin-dependent protein catabolic process"/>
    <property type="evidence" value="ECO:0007669"/>
    <property type="project" value="TreeGrafter"/>
</dbReference>
<dbReference type="PROSITE" id="PS50089">
    <property type="entry name" value="ZF_RING_2"/>
    <property type="match status" value="1"/>
</dbReference>
<evidence type="ECO:0000256" key="2">
    <source>
        <dbReference type="ARBA" id="ARBA00022771"/>
    </source>
</evidence>
<evidence type="ECO:0000313" key="10">
    <source>
        <dbReference type="Proteomes" id="UP001152797"/>
    </source>
</evidence>
<dbReference type="GO" id="GO:0005634">
    <property type="term" value="C:nucleus"/>
    <property type="evidence" value="ECO:0007669"/>
    <property type="project" value="TreeGrafter"/>
</dbReference>
<dbReference type="InterPro" id="IPR013083">
    <property type="entry name" value="Znf_RING/FYVE/PHD"/>
</dbReference>
<keyword evidence="9" id="KW-0808">Transferase</keyword>
<evidence type="ECO:0000256" key="3">
    <source>
        <dbReference type="ARBA" id="ARBA00022833"/>
    </source>
</evidence>
<dbReference type="PANTHER" id="PTHR45931:SF3">
    <property type="entry name" value="RING ZINC FINGER-CONTAINING PROTEIN"/>
    <property type="match status" value="1"/>
</dbReference>
<evidence type="ECO:0000259" key="6">
    <source>
        <dbReference type="PROSITE" id="PS50089"/>
    </source>
</evidence>
<reference evidence="7" key="1">
    <citation type="submission" date="2022-10" db="EMBL/GenBank/DDBJ databases">
        <authorList>
            <person name="Chen Y."/>
            <person name="Dougan E. K."/>
            <person name="Chan C."/>
            <person name="Rhodes N."/>
            <person name="Thang M."/>
        </authorList>
    </citation>
    <scope>NUCLEOTIDE SEQUENCE</scope>
</reference>
<dbReference type="OrthoDB" id="9984778at2759"/>
<dbReference type="EMBL" id="CAMXCT030005691">
    <property type="protein sequence ID" value="CAL4800374.1"/>
    <property type="molecule type" value="Genomic_DNA"/>
</dbReference>
<keyword evidence="10" id="KW-1185">Reference proteome</keyword>